<dbReference type="InterPro" id="IPR011016">
    <property type="entry name" value="Znf_RING-CH"/>
</dbReference>
<evidence type="ECO:0000256" key="1">
    <source>
        <dbReference type="ARBA" id="ARBA00022723"/>
    </source>
</evidence>
<proteinExistence type="predicted"/>
<feature type="compositionally biased region" description="Low complexity" evidence="4">
    <location>
        <begin position="197"/>
        <end position="223"/>
    </location>
</feature>
<dbReference type="STRING" id="307507.A0A2V0P3L8"/>
<evidence type="ECO:0000256" key="2">
    <source>
        <dbReference type="ARBA" id="ARBA00022771"/>
    </source>
</evidence>
<keyword evidence="7" id="KW-1185">Reference proteome</keyword>
<keyword evidence="1" id="KW-0479">Metal-binding</keyword>
<dbReference type="InterPro" id="IPR013083">
    <property type="entry name" value="Znf_RING/FYVE/PHD"/>
</dbReference>
<evidence type="ECO:0000313" key="6">
    <source>
        <dbReference type="EMBL" id="GBF94456.1"/>
    </source>
</evidence>
<dbReference type="Pfam" id="PF12906">
    <property type="entry name" value="RINGv"/>
    <property type="match status" value="1"/>
</dbReference>
<keyword evidence="2" id="KW-0863">Zinc-finger</keyword>
<dbReference type="OrthoDB" id="496970at2759"/>
<dbReference type="AlphaFoldDB" id="A0A2V0P3L8"/>
<dbReference type="EMBL" id="BDRX01000052">
    <property type="protein sequence ID" value="GBF94456.1"/>
    <property type="molecule type" value="Genomic_DNA"/>
</dbReference>
<accession>A0A2V0P3L8</accession>
<evidence type="ECO:0000259" key="5">
    <source>
        <dbReference type="PROSITE" id="PS51292"/>
    </source>
</evidence>
<dbReference type="Proteomes" id="UP000247498">
    <property type="component" value="Unassembled WGS sequence"/>
</dbReference>
<dbReference type="SMART" id="SM00744">
    <property type="entry name" value="RINGv"/>
    <property type="match status" value="1"/>
</dbReference>
<gene>
    <name evidence="6" type="ORF">Rsub_06990</name>
</gene>
<protein>
    <recommendedName>
        <fullName evidence="5">RING-CH-type domain-containing protein</fullName>
    </recommendedName>
</protein>
<organism evidence="6 7">
    <name type="scientific">Raphidocelis subcapitata</name>
    <dbReference type="NCBI Taxonomy" id="307507"/>
    <lineage>
        <taxon>Eukaryota</taxon>
        <taxon>Viridiplantae</taxon>
        <taxon>Chlorophyta</taxon>
        <taxon>core chlorophytes</taxon>
        <taxon>Chlorophyceae</taxon>
        <taxon>CS clade</taxon>
        <taxon>Sphaeropleales</taxon>
        <taxon>Selenastraceae</taxon>
        <taxon>Raphidocelis</taxon>
    </lineage>
</organism>
<dbReference type="SUPFAM" id="SSF57850">
    <property type="entry name" value="RING/U-box"/>
    <property type="match status" value="1"/>
</dbReference>
<keyword evidence="3" id="KW-0862">Zinc</keyword>
<evidence type="ECO:0000256" key="3">
    <source>
        <dbReference type="ARBA" id="ARBA00022833"/>
    </source>
</evidence>
<feature type="domain" description="RING-CH-type" evidence="5">
    <location>
        <begin position="44"/>
        <end position="106"/>
    </location>
</feature>
<comment type="caution">
    <text evidence="6">The sequence shown here is derived from an EMBL/GenBank/DDBJ whole genome shotgun (WGS) entry which is preliminary data.</text>
</comment>
<name>A0A2V0P3L8_9CHLO</name>
<evidence type="ECO:0000256" key="4">
    <source>
        <dbReference type="SAM" id="MobiDB-lite"/>
    </source>
</evidence>
<evidence type="ECO:0000313" key="7">
    <source>
        <dbReference type="Proteomes" id="UP000247498"/>
    </source>
</evidence>
<sequence length="257" mass="27139">MVLATAFSCVDPRLVQPDAEEDCFYDASPRRARLAGTRSEPIPRGADQEDVCWICLDPAGANGPLDRPCACPRSVHAMCLARWQLHSAGRDEERTCRFCNTELRDWKPVMTEATGAKVVTPYMRVSFNGKTYKVQVQPGPEGAVAFEKQIRSLLQLPEGLEFDVIFHCKAPGSGDKLQLQGLNAFDAAVHCASLSNKPAHGAPSPGSSSSASSSSSPSAAARSKAGKKPVGAFGRLLAAFGCRSGGDDTGAGGADQA</sequence>
<dbReference type="GO" id="GO:0008270">
    <property type="term" value="F:zinc ion binding"/>
    <property type="evidence" value="ECO:0007669"/>
    <property type="project" value="UniProtKB-KW"/>
</dbReference>
<dbReference type="PROSITE" id="PS51292">
    <property type="entry name" value="ZF_RING_CH"/>
    <property type="match status" value="1"/>
</dbReference>
<feature type="region of interest" description="Disordered" evidence="4">
    <location>
        <begin position="197"/>
        <end position="228"/>
    </location>
</feature>
<reference evidence="6 7" key="1">
    <citation type="journal article" date="2018" name="Sci. Rep.">
        <title>Raphidocelis subcapitata (=Pseudokirchneriella subcapitata) provides an insight into genome evolution and environmental adaptations in the Sphaeropleales.</title>
        <authorList>
            <person name="Suzuki S."/>
            <person name="Yamaguchi H."/>
            <person name="Nakajima N."/>
            <person name="Kawachi M."/>
        </authorList>
    </citation>
    <scope>NUCLEOTIDE SEQUENCE [LARGE SCALE GENOMIC DNA]</scope>
    <source>
        <strain evidence="6 7">NIES-35</strain>
    </source>
</reference>
<dbReference type="InParanoid" id="A0A2V0P3L8"/>
<dbReference type="Gene3D" id="3.30.40.10">
    <property type="entry name" value="Zinc/RING finger domain, C3HC4 (zinc finger)"/>
    <property type="match status" value="1"/>
</dbReference>